<sequence>MFSKISDNIIMKALEWAYEKAISQSLPGVESAFSLASSYQKTAGNLEQKIDSLIRWQNAKAVAVGFGSGLGGIIAVPISIPANIAVVLFVQVRMISAIAHMNGYDLQDERVKTMIFACMYGSGVEEVLKSLNLNYDPNFKNIILQKVTKETIVKINNAVKIRMFSRFGTLGPISFGKAVPLLGAFVGGAYDGFCTNAIGTNAKKLFLKKMSLSGNT</sequence>
<dbReference type="Pfam" id="PF12787">
    <property type="entry name" value="EcsC"/>
    <property type="match status" value="1"/>
</dbReference>
<proteinExistence type="predicted"/>
<accession>A0A369KPQ2</accession>
<reference evidence="1" key="1">
    <citation type="submission" date="2018-04" db="EMBL/GenBank/DDBJ databases">
        <title>Draft genome sequence of the Candidatus Spirobacillus cienkowskii, a pathogen of freshwater Daphnia species, reconstructed from hemolymph metagenomic reads.</title>
        <authorList>
            <person name="Bresciani L."/>
            <person name="Lemos L.N."/>
            <person name="Wale N."/>
            <person name="Lin J.Y."/>
            <person name="Fernandes G.R."/>
            <person name="Duffy M.A."/>
            <person name="Rodrigues J.M."/>
        </authorList>
    </citation>
    <scope>NUCLEOTIDE SEQUENCE [LARGE SCALE GENOMIC DNA]</scope>
    <source>
        <strain evidence="1">Binning01</strain>
    </source>
</reference>
<evidence type="ECO:0000313" key="1">
    <source>
        <dbReference type="EMBL" id="RDB35542.1"/>
    </source>
</evidence>
<comment type="caution">
    <text evidence="1">The sequence shown here is derived from an EMBL/GenBank/DDBJ whole genome shotgun (WGS) entry which is preliminary data.</text>
</comment>
<organism evidence="1 2">
    <name type="scientific">Spirobacillus cienkowskii</name>
    <dbReference type="NCBI Taxonomy" id="495820"/>
    <lineage>
        <taxon>Bacteria</taxon>
        <taxon>Pseudomonadati</taxon>
        <taxon>Bdellovibrionota</taxon>
        <taxon>Oligoflexia</taxon>
        <taxon>Silvanigrellales</taxon>
        <taxon>Spirobacillus</taxon>
    </lineage>
</organism>
<dbReference type="EMBL" id="QOVW01000082">
    <property type="protein sequence ID" value="RDB35542.1"/>
    <property type="molecule type" value="Genomic_DNA"/>
</dbReference>
<dbReference type="AlphaFoldDB" id="A0A369KPQ2"/>
<dbReference type="Proteomes" id="UP000253934">
    <property type="component" value="Unassembled WGS sequence"/>
</dbReference>
<name>A0A369KPQ2_9BACT</name>
<keyword evidence="2" id="KW-1185">Reference proteome</keyword>
<gene>
    <name evidence="1" type="ORF">DCC88_09630</name>
</gene>
<protein>
    <submittedName>
        <fullName evidence="1">EcsC family protein</fullName>
    </submittedName>
</protein>
<evidence type="ECO:0000313" key="2">
    <source>
        <dbReference type="Proteomes" id="UP000253934"/>
    </source>
</evidence>
<dbReference type="InterPro" id="IPR024787">
    <property type="entry name" value="EcsC"/>
</dbReference>